<gene>
    <name evidence="5" type="primary">LOC132803743</name>
</gene>
<dbReference type="GeneID" id="132803743"/>
<dbReference type="PANTHER" id="PTHR13683">
    <property type="entry name" value="ASPARTYL PROTEASES"/>
    <property type="match status" value="1"/>
</dbReference>
<keyword evidence="2" id="KW-0732">Signal</keyword>
<evidence type="ECO:0000313" key="4">
    <source>
        <dbReference type="Proteomes" id="UP001652623"/>
    </source>
</evidence>
<accession>A0ABM4A8Z3</accession>
<feature type="signal peptide" evidence="2">
    <location>
        <begin position="1"/>
        <end position="28"/>
    </location>
</feature>
<keyword evidence="4" id="KW-1185">Reference proteome</keyword>
<dbReference type="InterPro" id="IPR033823">
    <property type="entry name" value="Nucellin"/>
</dbReference>
<feature type="chain" id="PRO_5046410867" evidence="2">
    <location>
        <begin position="29"/>
        <end position="454"/>
    </location>
</feature>
<dbReference type="PROSITE" id="PS51767">
    <property type="entry name" value="PEPTIDASE_A1"/>
    <property type="match status" value="1"/>
</dbReference>
<evidence type="ECO:0000256" key="2">
    <source>
        <dbReference type="SAM" id="SignalP"/>
    </source>
</evidence>
<dbReference type="PRINTS" id="PR00792">
    <property type="entry name" value="PEPSIN"/>
</dbReference>
<evidence type="ECO:0000259" key="3">
    <source>
        <dbReference type="PROSITE" id="PS51767"/>
    </source>
</evidence>
<dbReference type="Pfam" id="PF14541">
    <property type="entry name" value="TAXi_C"/>
    <property type="match status" value="1"/>
</dbReference>
<evidence type="ECO:0000313" key="5">
    <source>
        <dbReference type="RefSeq" id="XP_060673204.1"/>
    </source>
</evidence>
<proteinExistence type="inferred from homology"/>
<dbReference type="Proteomes" id="UP001652623">
    <property type="component" value="Chromosome 5"/>
</dbReference>
<dbReference type="InterPro" id="IPR033121">
    <property type="entry name" value="PEPTIDASE_A1"/>
</dbReference>
<dbReference type="InterPro" id="IPR032861">
    <property type="entry name" value="TAXi_N"/>
</dbReference>
<dbReference type="Pfam" id="PF14543">
    <property type="entry name" value="TAXi_N"/>
    <property type="match status" value="1"/>
</dbReference>
<dbReference type="InterPro" id="IPR032799">
    <property type="entry name" value="TAXi_C"/>
</dbReference>
<dbReference type="PANTHER" id="PTHR13683:SF227">
    <property type="entry name" value="EUKARYOTIC ASPARTYL PROTEASE FAMILY PROTEIN"/>
    <property type="match status" value="1"/>
</dbReference>
<dbReference type="InterPro" id="IPR021109">
    <property type="entry name" value="Peptidase_aspartic_dom_sf"/>
</dbReference>
<dbReference type="Gene3D" id="2.40.70.10">
    <property type="entry name" value="Acid Proteases"/>
    <property type="match status" value="2"/>
</dbReference>
<evidence type="ECO:0000256" key="1">
    <source>
        <dbReference type="ARBA" id="ARBA00007447"/>
    </source>
</evidence>
<reference evidence="5" key="1">
    <citation type="submission" date="2025-08" db="UniProtKB">
        <authorList>
            <consortium name="RefSeq"/>
        </authorList>
    </citation>
    <scope>IDENTIFICATION</scope>
    <source>
        <tissue evidence="5">Seedling</tissue>
    </source>
</reference>
<dbReference type="InterPro" id="IPR001461">
    <property type="entry name" value="Aspartic_peptidase_A1"/>
</dbReference>
<organism evidence="4 5">
    <name type="scientific">Ziziphus jujuba</name>
    <name type="common">Chinese jujube</name>
    <name type="synonym">Ziziphus sativa</name>
    <dbReference type="NCBI Taxonomy" id="326968"/>
    <lineage>
        <taxon>Eukaryota</taxon>
        <taxon>Viridiplantae</taxon>
        <taxon>Streptophyta</taxon>
        <taxon>Embryophyta</taxon>
        <taxon>Tracheophyta</taxon>
        <taxon>Spermatophyta</taxon>
        <taxon>Magnoliopsida</taxon>
        <taxon>eudicotyledons</taxon>
        <taxon>Gunneridae</taxon>
        <taxon>Pentapetalae</taxon>
        <taxon>rosids</taxon>
        <taxon>fabids</taxon>
        <taxon>Rosales</taxon>
        <taxon>Rhamnaceae</taxon>
        <taxon>Paliureae</taxon>
        <taxon>Ziziphus</taxon>
    </lineage>
</organism>
<protein>
    <submittedName>
        <fullName evidence="5">Aspartic proteinase Asp1-like</fullName>
    </submittedName>
</protein>
<comment type="similarity">
    <text evidence="1">Belongs to the peptidase A1 family.</text>
</comment>
<name>A0ABM4A8Z3_ZIZJJ</name>
<dbReference type="SUPFAM" id="SSF50630">
    <property type="entry name" value="Acid proteases"/>
    <property type="match status" value="1"/>
</dbReference>
<sequence length="454" mass="49980">MAVKKRIRIGFIAFLFLWFSATFPRCFSAVNQFQTVKKPSNFESSTVFPVQGNVYPLGYYSVSLKIGRPPKLFDLDIDSGSDLTWVQCDAPCTGCTRPREGLYKPNNNLLHCVDPFCNAIETLANHPCDTPNDQCDYEVEYADHGSSLGVVVKDYFPLKFTNGSLLVPHLAFGCGYDQKYDGAHAPPSTAGVLGLGNGKASIVTQLSKLGLIRNVAGHCLSGKGGYIFFGDEVVPSTGITWTPMSRNPNEKHYSSGPAELHFNGKPIGVNGLEIVFDSGSSYTYFSSKAYEAVVNQLKRDLNGKPLKDATDDRSLPVCWKGAKPFKSVNDVKNYFKPFALSFNAKKAQLQLPPEAYLIVTKRGNVCLGVLNGGEVGLGSLNIIGDISLLDKMVIYDNEKQQIGWVPENCDRLPNVDREFLNGFCQPFAQGNLHMMAAYCPANMLHKESSKDRYQ</sequence>
<dbReference type="RefSeq" id="XP_060673204.1">
    <property type="nucleotide sequence ID" value="XM_060817221.1"/>
</dbReference>
<feature type="domain" description="Peptidase A1" evidence="3">
    <location>
        <begin position="60"/>
        <end position="405"/>
    </location>
</feature>
<dbReference type="CDD" id="cd05475">
    <property type="entry name" value="nucellin_like"/>
    <property type="match status" value="1"/>
</dbReference>